<feature type="region of interest" description="Disordered" evidence="1">
    <location>
        <begin position="1"/>
        <end position="56"/>
    </location>
</feature>
<evidence type="ECO:0000313" key="3">
    <source>
        <dbReference type="Proteomes" id="UP001239909"/>
    </source>
</evidence>
<comment type="caution">
    <text evidence="2">The sequence shown here is derived from an EMBL/GenBank/DDBJ whole genome shotgun (WGS) entry which is preliminary data.</text>
</comment>
<proteinExistence type="predicted"/>
<gene>
    <name evidence="2" type="ORF">LNKW23_37510</name>
</gene>
<accession>A0ABQ6LS65</accession>
<evidence type="ECO:0000256" key="1">
    <source>
        <dbReference type="SAM" id="MobiDB-lite"/>
    </source>
</evidence>
<dbReference type="EMBL" id="BSYI01000038">
    <property type="protein sequence ID" value="GMG84535.1"/>
    <property type="molecule type" value="Genomic_DNA"/>
</dbReference>
<keyword evidence="3" id="KW-1185">Reference proteome</keyword>
<protein>
    <submittedName>
        <fullName evidence="2">Uncharacterized protein</fullName>
    </submittedName>
</protein>
<evidence type="ECO:0000313" key="2">
    <source>
        <dbReference type="EMBL" id="GMG84535.1"/>
    </source>
</evidence>
<reference evidence="2 3" key="1">
    <citation type="submission" date="2023-04" db="EMBL/GenBank/DDBJ databases">
        <title>Marinoamorphus aggregata gen. nov., sp. Nov., isolate from tissue of brittle star Ophioplocus japonicus.</title>
        <authorList>
            <person name="Kawano K."/>
            <person name="Sawayama S."/>
            <person name="Nakagawa S."/>
        </authorList>
    </citation>
    <scope>NUCLEOTIDE SEQUENCE [LARGE SCALE GENOMIC DNA]</scope>
    <source>
        <strain evidence="2 3">NKW23</strain>
    </source>
</reference>
<sequence length="176" mass="19859">MGEHEPGERSVEPQDPEHPQDRRRRDDRRDRQRRHDPGAEQGCGRPLPAAERQRRGVAEGGRIAISALVPSDESHAGSEIIFSYCCQEEPRSGKLRYCVEEKEITGQAKLRSRIEERTGISTAKIRTRRIQGRAWTIDQASGMPRIMQSAVVAPAIASVFRRTLGQIAFSKIATWF</sequence>
<feature type="compositionally biased region" description="Basic and acidic residues" evidence="1">
    <location>
        <begin position="1"/>
        <end position="38"/>
    </location>
</feature>
<organism evidence="2 3">
    <name type="scientific">Paralimibaculum aggregatum</name>
    <dbReference type="NCBI Taxonomy" id="3036245"/>
    <lineage>
        <taxon>Bacteria</taxon>
        <taxon>Pseudomonadati</taxon>
        <taxon>Pseudomonadota</taxon>
        <taxon>Alphaproteobacteria</taxon>
        <taxon>Rhodobacterales</taxon>
        <taxon>Paracoccaceae</taxon>
        <taxon>Paralimibaculum</taxon>
    </lineage>
</organism>
<name>A0ABQ6LS65_9RHOB</name>
<dbReference type="Proteomes" id="UP001239909">
    <property type="component" value="Unassembled WGS sequence"/>
</dbReference>